<feature type="domain" description="HTH lysR-type" evidence="5">
    <location>
        <begin position="6"/>
        <end position="63"/>
    </location>
</feature>
<gene>
    <name evidence="6" type="ORF">Rumeso_02235</name>
</gene>
<dbReference type="OrthoDB" id="528082at2"/>
<dbReference type="SUPFAM" id="SSF53850">
    <property type="entry name" value="Periplasmic binding protein-like II"/>
    <property type="match status" value="1"/>
</dbReference>
<protein>
    <submittedName>
        <fullName evidence="6">Putative transcriptional regulator protein, LysR family</fullName>
    </submittedName>
</protein>
<dbReference type="GO" id="GO:0003700">
    <property type="term" value="F:DNA-binding transcription factor activity"/>
    <property type="evidence" value="ECO:0007669"/>
    <property type="project" value="InterPro"/>
</dbReference>
<dbReference type="SUPFAM" id="SSF46785">
    <property type="entry name" value="Winged helix' DNA-binding domain"/>
    <property type="match status" value="1"/>
</dbReference>
<dbReference type="PANTHER" id="PTHR30118">
    <property type="entry name" value="HTH-TYPE TRANSCRIPTIONAL REGULATOR LEUO-RELATED"/>
    <property type="match status" value="1"/>
</dbReference>
<dbReference type="GO" id="GO:0003677">
    <property type="term" value="F:DNA binding"/>
    <property type="evidence" value="ECO:0007669"/>
    <property type="project" value="UniProtKB-KW"/>
</dbReference>
<organism evidence="6 7">
    <name type="scientific">Rubellimicrobium mesophilum DSM 19309</name>
    <dbReference type="NCBI Taxonomy" id="442562"/>
    <lineage>
        <taxon>Bacteria</taxon>
        <taxon>Pseudomonadati</taxon>
        <taxon>Pseudomonadota</taxon>
        <taxon>Alphaproteobacteria</taxon>
        <taxon>Rhodobacterales</taxon>
        <taxon>Roseobacteraceae</taxon>
        <taxon>Rubellimicrobium</taxon>
    </lineage>
</organism>
<comment type="caution">
    <text evidence="6">The sequence shown here is derived from an EMBL/GenBank/DDBJ whole genome shotgun (WGS) entry which is preliminary data.</text>
</comment>
<keyword evidence="7" id="KW-1185">Reference proteome</keyword>
<sequence>MNFAAVDLNLLRVFDAMMLELNTTRAGERVGLSQPAVSSALGRLRHITGDALFVREGNCMVPTARAQQISSPVKAALQQLEEALASVVRFDPASATETFRIIGSDYFSTLLMPGLARVVREQAPGVVLQMLDVPSREIVARLADGTVDMAVDAEFETPDWICQRTLHRSFIVTAARKDDRLLAAAGISPWQRIPPELYCAIPQVLMSMDGGRTGTVDRALAENGFVRQVAMTVPHFQAVALAVAEAGLLGSLPVHYARRVAPVLGLDLFLPPIDPPLLDARLFWHRRQEGDAAQVWLRERVAQVLDLGRPEAVSLAMA</sequence>
<dbReference type="Pfam" id="PF03466">
    <property type="entry name" value="LysR_substrate"/>
    <property type="match status" value="1"/>
</dbReference>
<keyword evidence="2" id="KW-0805">Transcription regulation</keyword>
<dbReference type="InterPro" id="IPR005119">
    <property type="entry name" value="LysR_subst-bd"/>
</dbReference>
<dbReference type="AlphaFoldDB" id="A0A017HPC6"/>
<dbReference type="EMBL" id="AOSK01000057">
    <property type="protein sequence ID" value="EYD76160.1"/>
    <property type="molecule type" value="Genomic_DNA"/>
</dbReference>
<dbReference type="InterPro" id="IPR050389">
    <property type="entry name" value="LysR-type_TF"/>
</dbReference>
<keyword evidence="3" id="KW-0238">DNA-binding</keyword>
<dbReference type="STRING" id="442562.Rumeso_02235"/>
<evidence type="ECO:0000256" key="4">
    <source>
        <dbReference type="ARBA" id="ARBA00023163"/>
    </source>
</evidence>
<dbReference type="PATRIC" id="fig|442562.3.peg.2205"/>
<dbReference type="Gene3D" id="1.10.10.10">
    <property type="entry name" value="Winged helix-like DNA-binding domain superfamily/Winged helix DNA-binding domain"/>
    <property type="match status" value="1"/>
</dbReference>
<dbReference type="HOGENOM" id="CLU_039613_39_0_5"/>
<keyword evidence="4" id="KW-0804">Transcription</keyword>
<dbReference type="Proteomes" id="UP000019666">
    <property type="component" value="Unassembled WGS sequence"/>
</dbReference>
<dbReference type="InterPro" id="IPR036388">
    <property type="entry name" value="WH-like_DNA-bd_sf"/>
</dbReference>
<dbReference type="PRINTS" id="PR00039">
    <property type="entry name" value="HTHLYSR"/>
</dbReference>
<evidence type="ECO:0000313" key="6">
    <source>
        <dbReference type="EMBL" id="EYD76160.1"/>
    </source>
</evidence>
<dbReference type="InterPro" id="IPR000847">
    <property type="entry name" value="LysR_HTH_N"/>
</dbReference>
<dbReference type="CDD" id="cd08417">
    <property type="entry name" value="PBP2_Nitroaromatics_like"/>
    <property type="match status" value="1"/>
</dbReference>
<dbReference type="InterPro" id="IPR036390">
    <property type="entry name" value="WH_DNA-bd_sf"/>
</dbReference>
<evidence type="ECO:0000256" key="3">
    <source>
        <dbReference type="ARBA" id="ARBA00023125"/>
    </source>
</evidence>
<dbReference type="Pfam" id="PF00126">
    <property type="entry name" value="HTH_1"/>
    <property type="match status" value="1"/>
</dbReference>
<evidence type="ECO:0000259" key="5">
    <source>
        <dbReference type="PROSITE" id="PS50931"/>
    </source>
</evidence>
<name>A0A017HPC6_9RHOB</name>
<dbReference type="RefSeq" id="WP_037278172.1">
    <property type="nucleotide sequence ID" value="NZ_KK088554.1"/>
</dbReference>
<dbReference type="PANTHER" id="PTHR30118:SF15">
    <property type="entry name" value="TRANSCRIPTIONAL REGULATORY PROTEIN"/>
    <property type="match status" value="1"/>
</dbReference>
<evidence type="ECO:0000256" key="1">
    <source>
        <dbReference type="ARBA" id="ARBA00009437"/>
    </source>
</evidence>
<dbReference type="PROSITE" id="PS50931">
    <property type="entry name" value="HTH_LYSR"/>
    <property type="match status" value="1"/>
</dbReference>
<reference evidence="6 7" key="1">
    <citation type="submission" date="2013-02" db="EMBL/GenBank/DDBJ databases">
        <authorList>
            <person name="Fiebig A."/>
            <person name="Goeker M."/>
            <person name="Klenk H.-P.P."/>
        </authorList>
    </citation>
    <scope>NUCLEOTIDE SEQUENCE [LARGE SCALE GENOMIC DNA]</scope>
    <source>
        <strain evidence="6 7">DSM 19309</strain>
    </source>
</reference>
<dbReference type="InterPro" id="IPR037402">
    <property type="entry name" value="YidZ_PBP2"/>
</dbReference>
<comment type="similarity">
    <text evidence="1">Belongs to the LysR transcriptional regulatory family.</text>
</comment>
<evidence type="ECO:0000313" key="7">
    <source>
        <dbReference type="Proteomes" id="UP000019666"/>
    </source>
</evidence>
<accession>A0A017HPC6</accession>
<proteinExistence type="inferred from homology"/>
<dbReference type="Gene3D" id="3.40.190.10">
    <property type="entry name" value="Periplasmic binding protein-like II"/>
    <property type="match status" value="2"/>
</dbReference>
<evidence type="ECO:0000256" key="2">
    <source>
        <dbReference type="ARBA" id="ARBA00023015"/>
    </source>
</evidence>